<dbReference type="AlphaFoldDB" id="A0A5N5QAR3"/>
<evidence type="ECO:0000313" key="2">
    <source>
        <dbReference type="EMBL" id="KAB5588729.1"/>
    </source>
</evidence>
<organism evidence="2 3">
    <name type="scientific">Ceratobasidium theobromae</name>
    <dbReference type="NCBI Taxonomy" id="1582974"/>
    <lineage>
        <taxon>Eukaryota</taxon>
        <taxon>Fungi</taxon>
        <taxon>Dikarya</taxon>
        <taxon>Basidiomycota</taxon>
        <taxon>Agaricomycotina</taxon>
        <taxon>Agaricomycetes</taxon>
        <taxon>Cantharellales</taxon>
        <taxon>Ceratobasidiaceae</taxon>
        <taxon>Ceratobasidium</taxon>
    </lineage>
</organism>
<sequence>MLTRAFILRRTIHTTPRLRVQLQFDKGGDDMNASTLTPSGKTYVVSEPLENETPYGVPAGVFTSGEPVDPSKVSSTMPYSSTSSSPPHPKTTCDAQTGNLSEQNPWPNEEQGRMGRDEAAKHRH</sequence>
<evidence type="ECO:0000313" key="3">
    <source>
        <dbReference type="Proteomes" id="UP000383932"/>
    </source>
</evidence>
<dbReference type="OrthoDB" id="3355886at2759"/>
<protein>
    <submittedName>
        <fullName evidence="2">Uncharacterized protein</fullName>
    </submittedName>
</protein>
<feature type="compositionally biased region" description="Basic and acidic residues" evidence="1">
    <location>
        <begin position="110"/>
        <end position="124"/>
    </location>
</feature>
<dbReference type="EMBL" id="SSOP01000382">
    <property type="protein sequence ID" value="KAB5588729.1"/>
    <property type="molecule type" value="Genomic_DNA"/>
</dbReference>
<evidence type="ECO:0000256" key="1">
    <source>
        <dbReference type="SAM" id="MobiDB-lite"/>
    </source>
</evidence>
<feature type="region of interest" description="Disordered" evidence="1">
    <location>
        <begin position="53"/>
        <end position="124"/>
    </location>
</feature>
<dbReference type="Proteomes" id="UP000383932">
    <property type="component" value="Unassembled WGS sequence"/>
</dbReference>
<gene>
    <name evidence="2" type="ORF">CTheo_7832</name>
</gene>
<name>A0A5N5QAR3_9AGAM</name>
<proteinExistence type="predicted"/>
<feature type="compositionally biased region" description="Low complexity" evidence="1">
    <location>
        <begin position="70"/>
        <end position="85"/>
    </location>
</feature>
<accession>A0A5N5QAR3</accession>
<feature type="compositionally biased region" description="Polar residues" evidence="1">
    <location>
        <begin position="93"/>
        <end position="106"/>
    </location>
</feature>
<reference evidence="2 3" key="1">
    <citation type="journal article" date="2019" name="Fungal Biol. Biotechnol.">
        <title>Draft genome sequence of fastidious pathogen Ceratobasidium theobromae, which causes vascular-streak dieback in Theobroma cacao.</title>
        <authorList>
            <person name="Ali S.S."/>
            <person name="Asman A."/>
            <person name="Shao J."/>
            <person name="Firmansyah A.P."/>
            <person name="Susilo A.W."/>
            <person name="Rosmana A."/>
            <person name="McMahon P."/>
            <person name="Junaid M."/>
            <person name="Guest D."/>
            <person name="Kheng T.Y."/>
            <person name="Meinhardt L.W."/>
            <person name="Bailey B.A."/>
        </authorList>
    </citation>
    <scope>NUCLEOTIDE SEQUENCE [LARGE SCALE GENOMIC DNA]</scope>
    <source>
        <strain evidence="2 3">CT2</strain>
    </source>
</reference>
<comment type="caution">
    <text evidence="2">The sequence shown here is derived from an EMBL/GenBank/DDBJ whole genome shotgun (WGS) entry which is preliminary data.</text>
</comment>
<keyword evidence="3" id="KW-1185">Reference proteome</keyword>